<dbReference type="OrthoDB" id="4381840at2"/>
<keyword evidence="1" id="KW-1133">Transmembrane helix</keyword>
<evidence type="ECO:0000313" key="3">
    <source>
        <dbReference type="Proteomes" id="UP000193317"/>
    </source>
</evidence>
<dbReference type="Pfam" id="PF20334">
    <property type="entry name" value="DUF6629"/>
    <property type="match status" value="1"/>
</dbReference>
<evidence type="ECO:0000313" key="2">
    <source>
        <dbReference type="EMBL" id="ORW89106.1"/>
    </source>
</evidence>
<protein>
    <submittedName>
        <fullName evidence="2">Uncharacterized protein</fullName>
    </submittedName>
</protein>
<feature type="transmembrane region" description="Helical" evidence="1">
    <location>
        <begin position="135"/>
        <end position="154"/>
    </location>
</feature>
<sequence>MCFSRTADLVVGAALVPFAVAALREVRHSREVPFALLPAVFAVHQFVEAAIWPSATSDAFAIHLAVRTYLFIAMSLLPTLVPLSVLLLEPHGLRLRVAPFVILGGVVSAYLGYVVLCRPVKVVVHPHTLEYQQSVQHGIVWAVLYIIAVIGPALLSGYPSIVAFGALNLVGLVVVALVYIHAFASLWCIYAAAVSMLVLVHMIRRRRLPDAHRSLGGALHSAVRSI</sequence>
<proteinExistence type="predicted"/>
<feature type="transmembrane region" description="Helical" evidence="1">
    <location>
        <begin position="67"/>
        <end position="88"/>
    </location>
</feature>
<comment type="caution">
    <text evidence="2">The sequence shown here is derived from an EMBL/GenBank/DDBJ whole genome shotgun (WGS) entry which is preliminary data.</text>
</comment>
<reference evidence="2 3" key="1">
    <citation type="submission" date="2016-01" db="EMBL/GenBank/DDBJ databases">
        <title>The new phylogeny of the genus Mycobacterium.</title>
        <authorList>
            <person name="Tarcisio F."/>
            <person name="Conor M."/>
            <person name="Antonella G."/>
            <person name="Elisabetta G."/>
            <person name="Giulia F.S."/>
            <person name="Sara T."/>
            <person name="Anna F."/>
            <person name="Clotilde B."/>
            <person name="Roberto B."/>
            <person name="Veronica D.S."/>
            <person name="Fabio R."/>
            <person name="Monica P."/>
            <person name="Olivier J."/>
            <person name="Enrico T."/>
            <person name="Nicola S."/>
        </authorList>
    </citation>
    <scope>NUCLEOTIDE SEQUENCE [LARGE SCALE GENOMIC DNA]</scope>
    <source>
        <strain evidence="2 3">DSM 44166</strain>
    </source>
</reference>
<gene>
    <name evidence="2" type="ORF">AWC27_13120</name>
</gene>
<keyword evidence="1" id="KW-0472">Membrane</keyword>
<dbReference type="EMBL" id="LQPW01000171">
    <property type="protein sequence ID" value="ORW89106.1"/>
    <property type="molecule type" value="Genomic_DNA"/>
</dbReference>
<keyword evidence="1" id="KW-0812">Transmembrane</keyword>
<accession>A0A1X2DLT2</accession>
<feature type="transmembrane region" description="Helical" evidence="1">
    <location>
        <begin position="95"/>
        <end position="115"/>
    </location>
</feature>
<organism evidence="2 3">
    <name type="scientific">Mycobacterium szulgai</name>
    <dbReference type="NCBI Taxonomy" id="1787"/>
    <lineage>
        <taxon>Bacteria</taxon>
        <taxon>Bacillati</taxon>
        <taxon>Actinomycetota</taxon>
        <taxon>Actinomycetes</taxon>
        <taxon>Mycobacteriales</taxon>
        <taxon>Mycobacteriaceae</taxon>
        <taxon>Mycobacterium</taxon>
    </lineage>
</organism>
<keyword evidence="3" id="KW-1185">Reference proteome</keyword>
<feature type="transmembrane region" description="Helical" evidence="1">
    <location>
        <begin position="184"/>
        <end position="203"/>
    </location>
</feature>
<dbReference type="AlphaFoldDB" id="A0A1X2DLT2"/>
<dbReference type="RefSeq" id="WP_085673746.1">
    <property type="nucleotide sequence ID" value="NZ_JACKRU010000583.1"/>
</dbReference>
<evidence type="ECO:0000256" key="1">
    <source>
        <dbReference type="SAM" id="Phobius"/>
    </source>
</evidence>
<dbReference type="InterPro" id="IPR046737">
    <property type="entry name" value="DUF6629"/>
</dbReference>
<name>A0A1X2DLT2_MYCSZ</name>
<dbReference type="Proteomes" id="UP000193317">
    <property type="component" value="Unassembled WGS sequence"/>
</dbReference>